<evidence type="ECO:0000256" key="2">
    <source>
        <dbReference type="ARBA" id="ARBA00022645"/>
    </source>
</evidence>
<evidence type="ECO:0000256" key="3">
    <source>
        <dbReference type="ARBA" id="ARBA00022670"/>
    </source>
</evidence>
<protein>
    <submittedName>
        <fullName evidence="9">Carboxypeptidase A1-like</fullName>
    </submittedName>
</protein>
<evidence type="ECO:0000256" key="7">
    <source>
        <dbReference type="SAM" id="SignalP"/>
    </source>
</evidence>
<feature type="domain" description="Carboxypeptidase activation peptide" evidence="8">
    <location>
        <begin position="26"/>
        <end position="94"/>
    </location>
</feature>
<keyword evidence="6" id="KW-0378">Hydrolase</keyword>
<proteinExistence type="inferred from homology"/>
<dbReference type="Proteomes" id="UP000694427">
    <property type="component" value="Unplaced"/>
</dbReference>
<evidence type="ECO:0000256" key="6">
    <source>
        <dbReference type="ARBA" id="ARBA00023049"/>
    </source>
</evidence>
<dbReference type="PANTHER" id="PTHR11705">
    <property type="entry name" value="PROTEASE FAMILY M14 CARBOXYPEPTIDASE A,B"/>
    <property type="match status" value="1"/>
</dbReference>
<evidence type="ECO:0000256" key="1">
    <source>
        <dbReference type="ARBA" id="ARBA00005988"/>
    </source>
</evidence>
<sequence>MKGLLVLTALCVAVFGKKTFEGNQVLQITAKDEAQISLLKELSEQEHLELDFWREPIHESLPVDVHVPFHNLQDVKKFLGNNQIQYDVMIMDVQVGLLIKLFDYMLVAENRNLVSKIVIGSSYEKRPLNVLKVGHDE</sequence>
<dbReference type="Pfam" id="PF02244">
    <property type="entry name" value="Propep_M14"/>
    <property type="match status" value="1"/>
</dbReference>
<dbReference type="GO" id="GO:0004181">
    <property type="term" value="F:metallocarboxypeptidase activity"/>
    <property type="evidence" value="ECO:0007669"/>
    <property type="project" value="TreeGrafter"/>
</dbReference>
<dbReference type="AlphaFoldDB" id="A0A8C1NIB9"/>
<feature type="signal peptide" evidence="7">
    <location>
        <begin position="1"/>
        <end position="16"/>
    </location>
</feature>
<evidence type="ECO:0000313" key="9">
    <source>
        <dbReference type="Ensembl" id="ENSCCRP00010092589.1"/>
    </source>
</evidence>
<dbReference type="PANTHER" id="PTHR11705:SF94">
    <property type="entry name" value="CARBOXYPEPTIDASE A1"/>
    <property type="match status" value="1"/>
</dbReference>
<dbReference type="InterPro" id="IPR036990">
    <property type="entry name" value="M14A-like_propep"/>
</dbReference>
<evidence type="ECO:0000259" key="8">
    <source>
        <dbReference type="Pfam" id="PF02244"/>
    </source>
</evidence>
<keyword evidence="7" id="KW-0732">Signal</keyword>
<evidence type="ECO:0000256" key="5">
    <source>
        <dbReference type="ARBA" id="ARBA00022833"/>
    </source>
</evidence>
<reference evidence="9" key="1">
    <citation type="submission" date="2025-08" db="UniProtKB">
        <authorList>
            <consortium name="Ensembl"/>
        </authorList>
    </citation>
    <scope>IDENTIFICATION</scope>
</reference>
<reference evidence="9" key="2">
    <citation type="submission" date="2025-09" db="UniProtKB">
        <authorList>
            <consortium name="Ensembl"/>
        </authorList>
    </citation>
    <scope>IDENTIFICATION</scope>
</reference>
<evidence type="ECO:0000313" key="10">
    <source>
        <dbReference type="Proteomes" id="UP000694427"/>
    </source>
</evidence>
<organism evidence="9 10">
    <name type="scientific">Cyprinus carpio</name>
    <name type="common">Common carp</name>
    <dbReference type="NCBI Taxonomy" id="7962"/>
    <lineage>
        <taxon>Eukaryota</taxon>
        <taxon>Metazoa</taxon>
        <taxon>Chordata</taxon>
        <taxon>Craniata</taxon>
        <taxon>Vertebrata</taxon>
        <taxon>Euteleostomi</taxon>
        <taxon>Actinopterygii</taxon>
        <taxon>Neopterygii</taxon>
        <taxon>Teleostei</taxon>
        <taxon>Ostariophysi</taxon>
        <taxon>Cypriniformes</taxon>
        <taxon>Cyprinidae</taxon>
        <taxon>Cyprininae</taxon>
        <taxon>Cyprinus</taxon>
    </lineage>
</organism>
<keyword evidence="2" id="KW-0121">Carboxypeptidase</keyword>
<keyword evidence="4" id="KW-0479">Metal-binding</keyword>
<dbReference type="GO" id="GO:0046872">
    <property type="term" value="F:metal ion binding"/>
    <property type="evidence" value="ECO:0007669"/>
    <property type="project" value="UniProtKB-KW"/>
</dbReference>
<dbReference type="GO" id="GO:0006508">
    <property type="term" value="P:proteolysis"/>
    <property type="evidence" value="ECO:0007669"/>
    <property type="project" value="UniProtKB-KW"/>
</dbReference>
<dbReference type="FunFam" id="3.30.70.340:FF:000001">
    <property type="entry name" value="Carboxypeptidase A5"/>
    <property type="match status" value="1"/>
</dbReference>
<dbReference type="GO" id="GO:0005615">
    <property type="term" value="C:extracellular space"/>
    <property type="evidence" value="ECO:0007669"/>
    <property type="project" value="TreeGrafter"/>
</dbReference>
<keyword evidence="6" id="KW-0482">Metalloprotease</keyword>
<keyword evidence="10" id="KW-1185">Reference proteome</keyword>
<gene>
    <name evidence="9" type="primary">LOC122135656</name>
</gene>
<keyword evidence="5" id="KW-0862">Zinc</keyword>
<dbReference type="Ensembl" id="ENSCCRT00010102703.1">
    <property type="protein sequence ID" value="ENSCCRP00010092589.1"/>
    <property type="gene ID" value="ENSCCRG00010040506.1"/>
</dbReference>
<keyword evidence="3" id="KW-0645">Protease</keyword>
<evidence type="ECO:0000256" key="4">
    <source>
        <dbReference type="ARBA" id="ARBA00022723"/>
    </source>
</evidence>
<dbReference type="Gene3D" id="3.30.70.340">
    <property type="entry name" value="Metallocarboxypeptidase-like"/>
    <property type="match status" value="1"/>
</dbReference>
<accession>A0A8C1NIB9</accession>
<dbReference type="SUPFAM" id="SSF54897">
    <property type="entry name" value="Protease propeptides/inhibitors"/>
    <property type="match status" value="1"/>
</dbReference>
<name>A0A8C1NIB9_CYPCA</name>
<comment type="similarity">
    <text evidence="1">Belongs to the peptidase M14 family.</text>
</comment>
<feature type="chain" id="PRO_5034382949" evidence="7">
    <location>
        <begin position="17"/>
        <end position="137"/>
    </location>
</feature>
<dbReference type="InterPro" id="IPR003146">
    <property type="entry name" value="M14A_act_pep"/>
</dbReference>